<dbReference type="OrthoDB" id="1340494at2"/>
<name>A0A556M9F4_9SPHI</name>
<evidence type="ECO:0000313" key="3">
    <source>
        <dbReference type="Proteomes" id="UP000318733"/>
    </source>
</evidence>
<evidence type="ECO:0000313" key="2">
    <source>
        <dbReference type="EMBL" id="TSJ36547.1"/>
    </source>
</evidence>
<protein>
    <submittedName>
        <fullName evidence="2">Uncharacterized protein</fullName>
    </submittedName>
</protein>
<comment type="caution">
    <text evidence="2">The sequence shown here is derived from an EMBL/GenBank/DDBJ whole genome shotgun (WGS) entry which is preliminary data.</text>
</comment>
<organism evidence="2 3">
    <name type="scientific">Mucilaginibacter corticis</name>
    <dbReference type="NCBI Taxonomy" id="2597670"/>
    <lineage>
        <taxon>Bacteria</taxon>
        <taxon>Pseudomonadati</taxon>
        <taxon>Bacteroidota</taxon>
        <taxon>Sphingobacteriia</taxon>
        <taxon>Sphingobacteriales</taxon>
        <taxon>Sphingobacteriaceae</taxon>
        <taxon>Mucilaginibacter</taxon>
    </lineage>
</organism>
<dbReference type="AlphaFoldDB" id="A0A556M9F4"/>
<dbReference type="EMBL" id="VLPK01000006">
    <property type="protein sequence ID" value="TSJ36547.1"/>
    <property type="molecule type" value="Genomic_DNA"/>
</dbReference>
<dbReference type="Proteomes" id="UP000318733">
    <property type="component" value="Unassembled WGS sequence"/>
</dbReference>
<keyword evidence="1" id="KW-0472">Membrane</keyword>
<proteinExistence type="predicted"/>
<keyword evidence="3" id="KW-1185">Reference proteome</keyword>
<keyword evidence="1" id="KW-0812">Transmembrane</keyword>
<dbReference type="RefSeq" id="WP_144250514.1">
    <property type="nucleotide sequence ID" value="NZ_VLPK01000006.1"/>
</dbReference>
<evidence type="ECO:0000256" key="1">
    <source>
        <dbReference type="SAM" id="Phobius"/>
    </source>
</evidence>
<keyword evidence="1" id="KW-1133">Transmembrane helix</keyword>
<accession>A0A556M9F4</accession>
<feature type="transmembrane region" description="Helical" evidence="1">
    <location>
        <begin position="162"/>
        <end position="182"/>
    </location>
</feature>
<sequence length="286" mass="32464">MFAEHKKNVLESYRLLKASGPLSENLKLPAPAKLRDECGAIIERRFSKDDREILSSFFGHQDDLAGYVDAIEAIDIDLFKPLIRFMNGTVQNPHSKHVELLAWLIDYHPRPHRVKDMYHVPNGDQISPAVAIKKEDKKVEPKSAEFATTAAARKPSKNKNKMLLGILFLSITVLSFILFFKLRGIENEVQKCMYWNGAEFKPISCNEKPGDSDAQVIAKDSDKMINFKRDTRADTLTASSIGKIWYIKINGKVEYYTAPGAPPLYPDRRLLPLTAYILNKYPRNPG</sequence>
<gene>
    <name evidence="2" type="ORF">FO440_22215</name>
</gene>
<reference evidence="2 3" key="1">
    <citation type="submission" date="2019-07" db="EMBL/GenBank/DDBJ databases">
        <authorList>
            <person name="Huq M.A."/>
        </authorList>
    </citation>
    <scope>NUCLEOTIDE SEQUENCE [LARGE SCALE GENOMIC DNA]</scope>
    <source>
        <strain evidence="2 3">MAH-19</strain>
    </source>
</reference>